<name>A0A135IAU0_9GAMM</name>
<evidence type="ECO:0000313" key="3">
    <source>
        <dbReference type="Proteomes" id="UP000070529"/>
    </source>
</evidence>
<accession>A0A135IAU0</accession>
<organism evidence="2 3">
    <name type="scientific">Enterovibrio coralii</name>
    <dbReference type="NCBI Taxonomy" id="294935"/>
    <lineage>
        <taxon>Bacteria</taxon>
        <taxon>Pseudomonadati</taxon>
        <taxon>Pseudomonadota</taxon>
        <taxon>Gammaproteobacteria</taxon>
        <taxon>Vibrionales</taxon>
        <taxon>Vibrionaceae</taxon>
        <taxon>Enterovibrio</taxon>
    </lineage>
</organism>
<reference evidence="2 3" key="1">
    <citation type="submission" date="2015-11" db="EMBL/GenBank/DDBJ databases">
        <title>Genomic Taxonomy of the Vibrionaceae.</title>
        <authorList>
            <person name="Gomez-Gil B."/>
            <person name="Enciso-Ibarra J."/>
        </authorList>
    </citation>
    <scope>NUCLEOTIDE SEQUENCE [LARGE SCALE GENOMIC DNA]</scope>
    <source>
        <strain evidence="2 3">CAIM 912</strain>
    </source>
</reference>
<protein>
    <recommendedName>
        <fullName evidence="1">DNA-binding protein H-NS-like N-terminal domain-containing protein</fullName>
    </recommendedName>
</protein>
<keyword evidence="3" id="KW-1185">Reference proteome</keyword>
<dbReference type="OrthoDB" id="5917437at2"/>
<dbReference type="EMBL" id="LNTY01000022">
    <property type="protein sequence ID" value="KXF82484.1"/>
    <property type="molecule type" value="Genomic_DNA"/>
</dbReference>
<evidence type="ECO:0000259" key="1">
    <source>
        <dbReference type="Pfam" id="PF22470"/>
    </source>
</evidence>
<sequence>MSMSMLELARHLEMLDESPEKVMFGKLLTELSGMSEERVQRAARQVPISGLRELVHQFNKVIHERRGERVQELAQEMANDGISAEELREYLAQHKR</sequence>
<dbReference type="Proteomes" id="UP000070529">
    <property type="component" value="Unassembled WGS sequence"/>
</dbReference>
<gene>
    <name evidence="2" type="ORF">ATN88_20760</name>
</gene>
<comment type="caution">
    <text evidence="2">The sequence shown here is derived from an EMBL/GenBank/DDBJ whole genome shotgun (WGS) entry which is preliminary data.</text>
</comment>
<evidence type="ECO:0000313" key="2">
    <source>
        <dbReference type="EMBL" id="KXF82484.1"/>
    </source>
</evidence>
<proteinExistence type="predicted"/>
<dbReference type="AlphaFoldDB" id="A0A135IAU0"/>
<dbReference type="Pfam" id="PF22470">
    <property type="entry name" value="Histone_HNS_N"/>
    <property type="match status" value="1"/>
</dbReference>
<dbReference type="InterPro" id="IPR054180">
    <property type="entry name" value="H-NS-like_N"/>
</dbReference>
<feature type="domain" description="DNA-binding protein H-NS-like N-terminal" evidence="1">
    <location>
        <begin position="36"/>
        <end position="88"/>
    </location>
</feature>
<dbReference type="RefSeq" id="WP_067413213.1">
    <property type="nucleotide sequence ID" value="NZ_LNTY01000022.1"/>
</dbReference>